<gene>
    <name evidence="3" type="ORF">AB8O55_09125</name>
</gene>
<sequence>MRKTASIAGVVAASAGMLAAGSPAFADSADNDGANVGNGNNLNVLPINLCGNNIAILGVVAPIASALGSDCENAPIVDHPSTGGEEKEPETPRTPEDPGTPQDPGTPGTPGTPGAPTDPILGRGEAQPQRQVSFSGELLPTAPAPVSVQGHHAVTG</sequence>
<accession>A0ABV4CGD7</accession>
<evidence type="ECO:0000256" key="2">
    <source>
        <dbReference type="SAM" id="SignalP"/>
    </source>
</evidence>
<comment type="caution">
    <text evidence="3">The sequence shown here is derived from an EMBL/GenBank/DDBJ whole genome shotgun (WGS) entry which is preliminary data.</text>
</comment>
<organism evidence="3 4">
    <name type="scientific">Saccharopolyspora cebuensis</name>
    <dbReference type="NCBI Taxonomy" id="418759"/>
    <lineage>
        <taxon>Bacteria</taxon>
        <taxon>Bacillati</taxon>
        <taxon>Actinomycetota</taxon>
        <taxon>Actinomycetes</taxon>
        <taxon>Pseudonocardiales</taxon>
        <taxon>Pseudonocardiaceae</taxon>
        <taxon>Saccharopolyspora</taxon>
    </lineage>
</organism>
<evidence type="ECO:0000313" key="4">
    <source>
        <dbReference type="Proteomes" id="UP001564626"/>
    </source>
</evidence>
<evidence type="ECO:0000256" key="1">
    <source>
        <dbReference type="SAM" id="MobiDB-lite"/>
    </source>
</evidence>
<dbReference type="Proteomes" id="UP001564626">
    <property type="component" value="Unassembled WGS sequence"/>
</dbReference>
<keyword evidence="4" id="KW-1185">Reference proteome</keyword>
<dbReference type="EMBL" id="JBGEHV010000012">
    <property type="protein sequence ID" value="MEY8039558.1"/>
    <property type="molecule type" value="Genomic_DNA"/>
</dbReference>
<feature type="region of interest" description="Disordered" evidence="1">
    <location>
        <begin position="70"/>
        <end position="156"/>
    </location>
</feature>
<evidence type="ECO:0008006" key="5">
    <source>
        <dbReference type="Google" id="ProtNLM"/>
    </source>
</evidence>
<keyword evidence="2" id="KW-0732">Signal</keyword>
<evidence type="ECO:0000313" key="3">
    <source>
        <dbReference type="EMBL" id="MEY8039558.1"/>
    </source>
</evidence>
<feature type="signal peptide" evidence="2">
    <location>
        <begin position="1"/>
        <end position="26"/>
    </location>
</feature>
<dbReference type="RefSeq" id="WP_345359555.1">
    <property type="nucleotide sequence ID" value="NZ_BAABII010000004.1"/>
</dbReference>
<feature type="compositionally biased region" description="Low complexity" evidence="1">
    <location>
        <begin position="97"/>
        <end position="106"/>
    </location>
</feature>
<reference evidence="3 4" key="1">
    <citation type="submission" date="2024-08" db="EMBL/GenBank/DDBJ databases">
        <title>Genome mining of Saccharopolyspora cebuensis PGLac3 from Nigerian medicinal plant.</title>
        <authorList>
            <person name="Ezeobiora C.E."/>
            <person name="Igbokwe N.H."/>
            <person name="Amin D.H."/>
            <person name="Mendie U.E."/>
        </authorList>
    </citation>
    <scope>NUCLEOTIDE SEQUENCE [LARGE SCALE GENOMIC DNA]</scope>
    <source>
        <strain evidence="3 4">PGLac3</strain>
    </source>
</reference>
<proteinExistence type="predicted"/>
<feature type="compositionally biased region" description="Basic and acidic residues" evidence="1">
    <location>
        <begin position="84"/>
        <end position="96"/>
    </location>
</feature>
<protein>
    <recommendedName>
        <fullName evidence="5">Small secreted domain</fullName>
    </recommendedName>
</protein>
<name>A0ABV4CGD7_9PSEU</name>
<feature type="chain" id="PRO_5045139711" description="Small secreted domain" evidence="2">
    <location>
        <begin position="27"/>
        <end position="156"/>
    </location>
</feature>